<gene>
    <name evidence="2" type="ORF">SCLAV_5503</name>
</gene>
<keyword evidence="3" id="KW-1185">Reference proteome</keyword>
<dbReference type="EMBL" id="CM000913">
    <property type="protein sequence ID" value="EFG10570.1"/>
    <property type="molecule type" value="Genomic_DNA"/>
</dbReference>
<sequence>MARPTRRPRTEAGDGAPGGPARRRCRSGPAGRGRPRPRRLRRPAGGAGVQPGEEPPLPFGPGGPVDRRAGRGGRPRWRTISPCPFRSRYSGLLGSVLSNSRSPSRPSRISRRASTGTANVRSRLRVIRTGAPFRPGPGSTRATPPVPVTTAVSPVTSGTRAAVLPRPGTGRPVRYRAGAAATHPVSPVSPVSGATATGAGAPALRLFLHHTSPG</sequence>
<protein>
    <submittedName>
        <fullName evidence="2">Uncharacterized protein</fullName>
    </submittedName>
</protein>
<proteinExistence type="predicted"/>
<name>E2Q1E4_STRCL</name>
<evidence type="ECO:0000313" key="2">
    <source>
        <dbReference type="EMBL" id="EFG10570.1"/>
    </source>
</evidence>
<evidence type="ECO:0000313" key="3">
    <source>
        <dbReference type="Proteomes" id="UP000002357"/>
    </source>
</evidence>
<reference evidence="2 3" key="1">
    <citation type="journal article" date="2010" name="Genome Biol. Evol.">
        <title>The sequence of a 1.8-mb bacterial linear plasmid reveals a rich evolutionary reservoir of secondary metabolic pathways.</title>
        <authorList>
            <person name="Medema M.H."/>
            <person name="Trefzer A."/>
            <person name="Kovalchuk A."/>
            <person name="van den Berg M."/>
            <person name="Mueller U."/>
            <person name="Heijne W."/>
            <person name="Wu L."/>
            <person name="Alam M.T."/>
            <person name="Ronning C.M."/>
            <person name="Nierman W.C."/>
            <person name="Bovenberg R.A.L."/>
            <person name="Breitling R."/>
            <person name="Takano E."/>
        </authorList>
    </citation>
    <scope>NUCLEOTIDE SEQUENCE [LARGE SCALE GENOMIC DNA]</scope>
    <source>
        <strain evidence="3">ATCC 27064 / DSM 738 / JCM 4710 / NBRC 13307 / NCIMB 12785 / NRRL 3585 / VKM Ac-602</strain>
    </source>
</reference>
<feature type="compositionally biased region" description="Basic residues" evidence="1">
    <location>
        <begin position="33"/>
        <end position="42"/>
    </location>
</feature>
<feature type="region of interest" description="Disordered" evidence="1">
    <location>
        <begin position="129"/>
        <end position="148"/>
    </location>
</feature>
<accession>E2Q1E4</accession>
<organism evidence="2 3">
    <name type="scientific">Streptomyces clavuligerus</name>
    <dbReference type="NCBI Taxonomy" id="1901"/>
    <lineage>
        <taxon>Bacteria</taxon>
        <taxon>Bacillati</taxon>
        <taxon>Actinomycetota</taxon>
        <taxon>Actinomycetes</taxon>
        <taxon>Kitasatosporales</taxon>
        <taxon>Streptomycetaceae</taxon>
        <taxon>Streptomyces</taxon>
    </lineage>
</organism>
<dbReference type="Proteomes" id="UP000002357">
    <property type="component" value="Chromosome"/>
</dbReference>
<evidence type="ECO:0000256" key="1">
    <source>
        <dbReference type="SAM" id="MobiDB-lite"/>
    </source>
</evidence>
<dbReference type="AlphaFoldDB" id="E2Q1E4"/>
<feature type="region of interest" description="Disordered" evidence="1">
    <location>
        <begin position="1"/>
        <end position="120"/>
    </location>
</feature>
<feature type="compositionally biased region" description="Low complexity" evidence="1">
    <location>
        <begin position="95"/>
        <end position="107"/>
    </location>
</feature>